<dbReference type="eggNOG" id="arCOG01179">
    <property type="taxonomic scope" value="Archaea"/>
</dbReference>
<evidence type="ECO:0000256" key="4">
    <source>
        <dbReference type="ARBA" id="ARBA00025502"/>
    </source>
</evidence>
<dbReference type="Gene3D" id="2.40.50.140">
    <property type="entry name" value="Nucleic acid-binding proteins"/>
    <property type="match status" value="1"/>
</dbReference>
<comment type="similarity">
    <text evidence="1 5 6">Belongs to the eIF-1A family.</text>
</comment>
<dbReference type="InterPro" id="IPR001253">
    <property type="entry name" value="TIF_eIF-1A"/>
</dbReference>
<dbReference type="HOGENOM" id="CLU_109098_1_2_2"/>
<dbReference type="NCBIfam" id="NF003082">
    <property type="entry name" value="PRK04012.1-1"/>
    <property type="match status" value="1"/>
</dbReference>
<dbReference type="GO" id="GO:0003743">
    <property type="term" value="F:translation initiation factor activity"/>
    <property type="evidence" value="ECO:0007669"/>
    <property type="project" value="UniProtKB-UniRule"/>
</dbReference>
<dbReference type="InterPro" id="IPR012340">
    <property type="entry name" value="NA-bd_OB-fold"/>
</dbReference>
<evidence type="ECO:0000313" key="8">
    <source>
        <dbReference type="EMBL" id="ADD09087.1"/>
    </source>
</evidence>
<sequence length="102" mass="11808">MTEEVTRVPLPDRNKGEMFAIVDKILGGSRMIVMCADGKSRMARIPGKIKRRMWIKEGDLVIIRPWEFQDEKADVIYRYTRTQASHLSKSNKLPELLDVFGK</sequence>
<reference evidence="8" key="1">
    <citation type="submission" date="2010-02" db="EMBL/GenBank/DDBJ databases">
        <title>Complete sequence of Aciduliprofundum boonei T469.</title>
        <authorList>
            <consortium name="US DOE Joint Genome Institute"/>
            <person name="Lucas S."/>
            <person name="Copeland A."/>
            <person name="Lapidus A."/>
            <person name="Cheng J.-F."/>
            <person name="Bruce D."/>
            <person name="Goodwin L."/>
            <person name="Pitluck S."/>
            <person name="Saunders E."/>
            <person name="Detter J.C."/>
            <person name="Han C."/>
            <person name="Tapia R."/>
            <person name="Land M."/>
            <person name="Hauser L."/>
            <person name="Kyrpides N."/>
            <person name="Mikhailova N."/>
            <person name="Flores G."/>
            <person name="Reysenbach A.-L."/>
            <person name="Woyke T."/>
        </authorList>
    </citation>
    <scope>NUCLEOTIDE SEQUENCE</scope>
    <source>
        <strain evidence="8">T469</strain>
    </source>
</reference>
<dbReference type="Proteomes" id="UP000001400">
    <property type="component" value="Chromosome"/>
</dbReference>
<keyword evidence="3 5" id="KW-0648">Protein biosynthesis</keyword>
<dbReference type="HAMAP" id="MF_00216">
    <property type="entry name" value="aIF_1A"/>
    <property type="match status" value="1"/>
</dbReference>
<dbReference type="EMBL" id="CP001941">
    <property type="protein sequence ID" value="ADD09087.1"/>
    <property type="molecule type" value="Genomic_DNA"/>
</dbReference>
<dbReference type="GeneID" id="8828241"/>
<organism evidence="8 9">
    <name type="scientific">Aciduliprofundum boonei (strain DSM 19572 / T469)</name>
    <dbReference type="NCBI Taxonomy" id="439481"/>
    <lineage>
        <taxon>Archaea</taxon>
        <taxon>Methanobacteriati</taxon>
        <taxon>Thermoplasmatota</taxon>
        <taxon>DHVE2 group</taxon>
        <taxon>Candidatus Aciduliprofundum</taxon>
    </lineage>
</organism>
<dbReference type="NCBIfam" id="TIGR00523">
    <property type="entry name" value="eIF-1A"/>
    <property type="match status" value="1"/>
</dbReference>
<dbReference type="CDD" id="cd05793">
    <property type="entry name" value="S1_IF1A"/>
    <property type="match status" value="1"/>
</dbReference>
<dbReference type="PANTHER" id="PTHR21668">
    <property type="entry name" value="EIF-1A"/>
    <property type="match status" value="1"/>
</dbReference>
<proteinExistence type="inferred from homology"/>
<protein>
    <recommendedName>
        <fullName evidence="5">Translation initiation factor 1A</fullName>
        <shortName evidence="5">aIF-1A</shortName>
    </recommendedName>
</protein>
<accession>B5IAV4</accession>
<dbReference type="InterPro" id="IPR018104">
    <property type="entry name" value="TIF_eIF-1A_CS"/>
</dbReference>
<dbReference type="RefSeq" id="WP_008082797.1">
    <property type="nucleotide sequence ID" value="NC_013926.1"/>
</dbReference>
<dbReference type="OrthoDB" id="2586at2157"/>
<evidence type="ECO:0000256" key="1">
    <source>
        <dbReference type="ARBA" id="ARBA00007392"/>
    </source>
</evidence>
<dbReference type="KEGG" id="abi:Aboo_1279"/>
<dbReference type="PROSITE" id="PS01262">
    <property type="entry name" value="IF1A"/>
    <property type="match status" value="1"/>
</dbReference>
<evidence type="ECO:0000256" key="2">
    <source>
        <dbReference type="ARBA" id="ARBA00022540"/>
    </source>
</evidence>
<dbReference type="SUPFAM" id="SSF50249">
    <property type="entry name" value="Nucleic acid-binding proteins"/>
    <property type="match status" value="1"/>
</dbReference>
<evidence type="ECO:0000256" key="6">
    <source>
        <dbReference type="RuleBase" id="RU004364"/>
    </source>
</evidence>
<name>B5IAV4_ACIB4</name>
<dbReference type="InterPro" id="IPR006196">
    <property type="entry name" value="RNA-binding_domain_S1_IF1"/>
</dbReference>
<gene>
    <name evidence="5" type="primary">eif1a</name>
    <name evidence="8" type="ordered locus">Aboo_1279</name>
</gene>
<dbReference type="Pfam" id="PF01176">
    <property type="entry name" value="eIF-1a"/>
    <property type="match status" value="1"/>
</dbReference>
<dbReference type="NCBIfam" id="NF003085">
    <property type="entry name" value="PRK04012.1-5"/>
    <property type="match status" value="1"/>
</dbReference>
<evidence type="ECO:0000313" key="9">
    <source>
        <dbReference type="Proteomes" id="UP000001400"/>
    </source>
</evidence>
<comment type="function">
    <text evidence="4 5 7">Seems to be required for maximal rate of protein biosynthesis. Enhances ribosome dissociation into subunits and stabilizes the binding of the initiator Met-tRNA(I) to 40 S ribosomal subunits.</text>
</comment>
<keyword evidence="9" id="KW-1185">Reference proteome</keyword>
<dbReference type="STRING" id="439481.Aboo_1279"/>
<dbReference type="AlphaFoldDB" id="B5IAV4"/>
<dbReference type="GO" id="GO:0003723">
    <property type="term" value="F:RNA binding"/>
    <property type="evidence" value="ECO:0007669"/>
    <property type="project" value="InterPro"/>
</dbReference>
<evidence type="ECO:0000256" key="5">
    <source>
        <dbReference type="HAMAP-Rule" id="MF_00216"/>
    </source>
</evidence>
<evidence type="ECO:0000256" key="3">
    <source>
        <dbReference type="ARBA" id="ARBA00022917"/>
    </source>
</evidence>
<dbReference type="PROSITE" id="PS50832">
    <property type="entry name" value="S1_IF1_TYPE"/>
    <property type="match status" value="1"/>
</dbReference>
<evidence type="ECO:0000256" key="7">
    <source>
        <dbReference type="RuleBase" id="RU004365"/>
    </source>
</evidence>
<keyword evidence="2 5" id="KW-0396">Initiation factor</keyword>
<dbReference type="SMART" id="SM00652">
    <property type="entry name" value="eIF1a"/>
    <property type="match status" value="1"/>
</dbReference>
<dbReference type="NCBIfam" id="NF003084">
    <property type="entry name" value="PRK04012.1-3"/>
    <property type="match status" value="1"/>
</dbReference>